<dbReference type="AlphaFoldDB" id="A0AAD7LDZ7"/>
<dbReference type="InterPro" id="IPR007612">
    <property type="entry name" value="LOR"/>
</dbReference>
<dbReference type="EMBL" id="JARAOO010000009">
    <property type="protein sequence ID" value="KAJ7955997.1"/>
    <property type="molecule type" value="Genomic_DNA"/>
</dbReference>
<dbReference type="PANTHER" id="PTHR31087">
    <property type="match status" value="1"/>
</dbReference>
<protein>
    <submittedName>
        <fullName evidence="2">LURP-one-like protein</fullName>
    </submittedName>
</protein>
<dbReference type="InterPro" id="IPR025659">
    <property type="entry name" value="Tubby-like_C"/>
</dbReference>
<evidence type="ECO:0000313" key="3">
    <source>
        <dbReference type="Proteomes" id="UP001163823"/>
    </source>
</evidence>
<dbReference type="Gene3D" id="2.40.160.200">
    <property type="entry name" value="LURP1-related"/>
    <property type="match status" value="1"/>
</dbReference>
<dbReference type="InterPro" id="IPR038595">
    <property type="entry name" value="LOR_sf"/>
</dbReference>
<dbReference type="KEGG" id="qsa:O6P43_022501"/>
<comment type="similarity">
    <text evidence="1">Belongs to the LOR family.</text>
</comment>
<dbReference type="PANTHER" id="PTHR31087:SF3">
    <property type="entry name" value="PROTEIN LURP-ONE-RELATED 6"/>
    <property type="match status" value="1"/>
</dbReference>
<sequence>MGGNTNMIPIISKVYCSSAQIVLVVRRRPHVISGGGFVVTESSSQKVVFRVDGCGIRGAKGDLILRDGDGDALLFMRRKKGTVEALSIYRKWKGYTLDYEGTKKPVFTLKEPNSFLVKNNPVRIATEPRVISSKHWDFEIKGYFPEKACSIVDSMGNTVAQVGMMKEVEKLMEIKDVYHVVVKPGIDQVFVFGVIAILDYIYGESTHC</sequence>
<dbReference type="SUPFAM" id="SSF54518">
    <property type="entry name" value="Tubby C-terminal domain-like"/>
    <property type="match status" value="1"/>
</dbReference>
<keyword evidence="3" id="KW-1185">Reference proteome</keyword>
<evidence type="ECO:0000256" key="1">
    <source>
        <dbReference type="ARBA" id="ARBA00005437"/>
    </source>
</evidence>
<gene>
    <name evidence="2" type="ORF">O6P43_022501</name>
</gene>
<proteinExistence type="inferred from homology"/>
<organism evidence="2 3">
    <name type="scientific">Quillaja saponaria</name>
    <name type="common">Soap bark tree</name>
    <dbReference type="NCBI Taxonomy" id="32244"/>
    <lineage>
        <taxon>Eukaryota</taxon>
        <taxon>Viridiplantae</taxon>
        <taxon>Streptophyta</taxon>
        <taxon>Embryophyta</taxon>
        <taxon>Tracheophyta</taxon>
        <taxon>Spermatophyta</taxon>
        <taxon>Magnoliopsida</taxon>
        <taxon>eudicotyledons</taxon>
        <taxon>Gunneridae</taxon>
        <taxon>Pentapetalae</taxon>
        <taxon>rosids</taxon>
        <taxon>fabids</taxon>
        <taxon>Fabales</taxon>
        <taxon>Quillajaceae</taxon>
        <taxon>Quillaja</taxon>
    </lineage>
</organism>
<comment type="caution">
    <text evidence="2">The sequence shown here is derived from an EMBL/GenBank/DDBJ whole genome shotgun (WGS) entry which is preliminary data.</text>
</comment>
<name>A0AAD7LDZ7_QUISA</name>
<evidence type="ECO:0000313" key="2">
    <source>
        <dbReference type="EMBL" id="KAJ7955997.1"/>
    </source>
</evidence>
<dbReference type="Pfam" id="PF04525">
    <property type="entry name" value="LOR"/>
    <property type="match status" value="1"/>
</dbReference>
<accession>A0AAD7LDZ7</accession>
<dbReference type="Proteomes" id="UP001163823">
    <property type="component" value="Chromosome 9"/>
</dbReference>
<reference evidence="2" key="1">
    <citation type="journal article" date="2023" name="Science">
        <title>Elucidation of the pathway for biosynthesis of saponin adjuvants from the soapbark tree.</title>
        <authorList>
            <person name="Reed J."/>
            <person name="Orme A."/>
            <person name="El-Demerdash A."/>
            <person name="Owen C."/>
            <person name="Martin L.B.B."/>
            <person name="Misra R.C."/>
            <person name="Kikuchi S."/>
            <person name="Rejzek M."/>
            <person name="Martin A.C."/>
            <person name="Harkess A."/>
            <person name="Leebens-Mack J."/>
            <person name="Louveau T."/>
            <person name="Stephenson M.J."/>
            <person name="Osbourn A."/>
        </authorList>
    </citation>
    <scope>NUCLEOTIDE SEQUENCE</scope>
    <source>
        <strain evidence="2">S10</strain>
    </source>
</reference>